<dbReference type="Pfam" id="PF03466">
    <property type="entry name" value="LysR_substrate"/>
    <property type="match status" value="1"/>
</dbReference>
<name>A0AAE3NS89_9RHOB</name>
<dbReference type="SUPFAM" id="SSF46785">
    <property type="entry name" value="Winged helix' DNA-binding domain"/>
    <property type="match status" value="1"/>
</dbReference>
<dbReference type="AlphaFoldDB" id="A0AAE3NS89"/>
<evidence type="ECO:0000256" key="1">
    <source>
        <dbReference type="ARBA" id="ARBA00009437"/>
    </source>
</evidence>
<evidence type="ECO:0000256" key="4">
    <source>
        <dbReference type="ARBA" id="ARBA00023163"/>
    </source>
</evidence>
<evidence type="ECO:0000313" key="6">
    <source>
        <dbReference type="EMBL" id="MDF0600000.1"/>
    </source>
</evidence>
<keyword evidence="4" id="KW-0804">Transcription</keyword>
<dbReference type="InterPro" id="IPR036388">
    <property type="entry name" value="WH-like_DNA-bd_sf"/>
</dbReference>
<evidence type="ECO:0000259" key="5">
    <source>
        <dbReference type="PROSITE" id="PS50931"/>
    </source>
</evidence>
<dbReference type="PRINTS" id="PR00039">
    <property type="entry name" value="HTHLYSR"/>
</dbReference>
<dbReference type="InterPro" id="IPR000847">
    <property type="entry name" value="LysR_HTH_N"/>
</dbReference>
<dbReference type="InterPro" id="IPR050950">
    <property type="entry name" value="HTH-type_LysR_regulators"/>
</dbReference>
<feature type="domain" description="HTH lysR-type" evidence="5">
    <location>
        <begin position="1"/>
        <end position="59"/>
    </location>
</feature>
<dbReference type="Pfam" id="PF00126">
    <property type="entry name" value="HTH_1"/>
    <property type="match status" value="1"/>
</dbReference>
<keyword evidence="2" id="KW-0805">Transcription regulation</keyword>
<gene>
    <name evidence="6" type="ORF">P1J78_04580</name>
</gene>
<sequence>MRDIWRLQHFLGVVEASSIHGAARNLNISQPAMTKSIRLLEEALDTELLVRLPRGVRLTEAGEALYARAREIEASWNAAIVEIGAQSSGMGGVMRLGGGPVYCSIHFPGMLADLRRRFPNLRIQVSTGVGNELLPELARGDIRAYAGGMPEEVHELGSDFLTEELYRQRNAVFASRDHPLFRNETVTLEDTLTYPWLCLFSGQQANLRIRDYFRARGLPEPRLALESHSLQIAFKMIAEHRFLACMPTPLAGSDAGIDLAEVEMDGFSWSIPTGVTMHRRSAEFGPIRQMIRSLRSATEALRTG</sequence>
<proteinExistence type="inferred from homology"/>
<dbReference type="GO" id="GO:0005829">
    <property type="term" value="C:cytosol"/>
    <property type="evidence" value="ECO:0007669"/>
    <property type="project" value="TreeGrafter"/>
</dbReference>
<dbReference type="Gene3D" id="3.40.190.10">
    <property type="entry name" value="Periplasmic binding protein-like II"/>
    <property type="match status" value="2"/>
</dbReference>
<organism evidence="6 7">
    <name type="scientific">Psychromarinibacter sediminicola</name>
    <dbReference type="NCBI Taxonomy" id="3033385"/>
    <lineage>
        <taxon>Bacteria</taxon>
        <taxon>Pseudomonadati</taxon>
        <taxon>Pseudomonadota</taxon>
        <taxon>Alphaproteobacteria</taxon>
        <taxon>Rhodobacterales</taxon>
        <taxon>Paracoccaceae</taxon>
        <taxon>Psychromarinibacter</taxon>
    </lineage>
</organism>
<dbReference type="GO" id="GO:0003677">
    <property type="term" value="F:DNA binding"/>
    <property type="evidence" value="ECO:0007669"/>
    <property type="project" value="UniProtKB-KW"/>
</dbReference>
<accession>A0AAE3NS89</accession>
<dbReference type="PROSITE" id="PS50931">
    <property type="entry name" value="HTH_LYSR"/>
    <property type="match status" value="1"/>
</dbReference>
<keyword evidence="3" id="KW-0238">DNA-binding</keyword>
<evidence type="ECO:0000256" key="3">
    <source>
        <dbReference type="ARBA" id="ARBA00023125"/>
    </source>
</evidence>
<evidence type="ECO:0000313" key="7">
    <source>
        <dbReference type="Proteomes" id="UP001220964"/>
    </source>
</evidence>
<protein>
    <submittedName>
        <fullName evidence="6">LysR family transcriptional regulator</fullName>
    </submittedName>
</protein>
<dbReference type="InterPro" id="IPR036390">
    <property type="entry name" value="WH_DNA-bd_sf"/>
</dbReference>
<dbReference type="GO" id="GO:0003700">
    <property type="term" value="F:DNA-binding transcription factor activity"/>
    <property type="evidence" value="ECO:0007669"/>
    <property type="project" value="InterPro"/>
</dbReference>
<comment type="similarity">
    <text evidence="1">Belongs to the LysR transcriptional regulatory family.</text>
</comment>
<dbReference type="Proteomes" id="UP001220964">
    <property type="component" value="Unassembled WGS sequence"/>
</dbReference>
<dbReference type="RefSeq" id="WP_275566146.1">
    <property type="nucleotide sequence ID" value="NZ_JARGYC010000008.1"/>
</dbReference>
<reference evidence="6" key="1">
    <citation type="submission" date="2023-03" db="EMBL/GenBank/DDBJ databases">
        <title>Multiphase analysis and comparison of six strains from genera Psychromarinibacter, Lutimaribacter, and Maritimibacter, including a novel species: Psychromarinibacter sediminicola sp. nov.</title>
        <authorList>
            <person name="Wang Y.-H."/>
            <person name="Ye M.-Q."/>
            <person name="Du Z.-J."/>
        </authorList>
    </citation>
    <scope>NUCLEOTIDE SEQUENCE</scope>
    <source>
        <strain evidence="6">C21-152</strain>
    </source>
</reference>
<evidence type="ECO:0000256" key="2">
    <source>
        <dbReference type="ARBA" id="ARBA00023015"/>
    </source>
</evidence>
<keyword evidence="7" id="KW-1185">Reference proteome</keyword>
<comment type="caution">
    <text evidence="6">The sequence shown here is derived from an EMBL/GenBank/DDBJ whole genome shotgun (WGS) entry which is preliminary data.</text>
</comment>
<dbReference type="EMBL" id="JARGYC010000008">
    <property type="protein sequence ID" value="MDF0600000.1"/>
    <property type="molecule type" value="Genomic_DNA"/>
</dbReference>
<dbReference type="InterPro" id="IPR005119">
    <property type="entry name" value="LysR_subst-bd"/>
</dbReference>
<dbReference type="SUPFAM" id="SSF53850">
    <property type="entry name" value="Periplasmic binding protein-like II"/>
    <property type="match status" value="1"/>
</dbReference>
<dbReference type="Gene3D" id="1.10.10.10">
    <property type="entry name" value="Winged helix-like DNA-binding domain superfamily/Winged helix DNA-binding domain"/>
    <property type="match status" value="1"/>
</dbReference>
<dbReference type="PANTHER" id="PTHR30419">
    <property type="entry name" value="HTH-TYPE TRANSCRIPTIONAL REGULATOR YBHD"/>
    <property type="match status" value="1"/>
</dbReference>